<dbReference type="GO" id="GO:0008270">
    <property type="term" value="F:zinc ion binding"/>
    <property type="evidence" value="ECO:0007669"/>
    <property type="project" value="InterPro"/>
</dbReference>
<dbReference type="InterPro" id="IPR020843">
    <property type="entry name" value="ER"/>
</dbReference>
<dbReference type="OrthoDB" id="3727682at2"/>
<keyword evidence="1" id="KW-0560">Oxidoreductase</keyword>
<evidence type="ECO:0000256" key="1">
    <source>
        <dbReference type="ARBA" id="ARBA00023002"/>
    </source>
</evidence>
<sequence length="309" mass="32813">MKAVYYRRFGGPEVLEVGEVRDPTLGPHGVLVRTRAAGVNPLDWKTREGLLAPLADAVFPVVPGFDVAGVVERVGVSVTEFAPGDEVIGYVWQDVVRSGTFAELVVAPARTLARKPAGLTWAQAAALPLAGLAAYQSVVQRLRVQPGETVLVHAAAGGVGTLAVQLARWRGARVIGTASEHNHDFLRGLGAEPVAYRGALAEHVRRLAPDGVDAVLDSVGHRALRACRELLRPGGRVVSLVEPKVTELGGSYVFARPDAADLAALGRLTEERRLAVEVARTFPLEQAAEALQLLREGHTRGKIVLSVGP</sequence>
<accession>A0A101NE14</accession>
<evidence type="ECO:0000313" key="3">
    <source>
        <dbReference type="EMBL" id="KUM91422.1"/>
    </source>
</evidence>
<name>A0A101NE14_9ACTN</name>
<evidence type="ECO:0000259" key="2">
    <source>
        <dbReference type="SMART" id="SM00829"/>
    </source>
</evidence>
<dbReference type="Gene3D" id="3.90.180.10">
    <property type="entry name" value="Medium-chain alcohol dehydrogenases, catalytic domain"/>
    <property type="match status" value="1"/>
</dbReference>
<dbReference type="SMART" id="SM00829">
    <property type="entry name" value="PKS_ER"/>
    <property type="match status" value="1"/>
</dbReference>
<dbReference type="PANTHER" id="PTHR11695:SF294">
    <property type="entry name" value="RETICULON-4-INTERACTING PROTEIN 1, MITOCHONDRIAL"/>
    <property type="match status" value="1"/>
</dbReference>
<protein>
    <recommendedName>
        <fullName evidence="2">Enoyl reductase (ER) domain-containing protein</fullName>
    </recommendedName>
</protein>
<dbReference type="Gene3D" id="3.40.50.720">
    <property type="entry name" value="NAD(P)-binding Rossmann-like Domain"/>
    <property type="match status" value="1"/>
</dbReference>
<feature type="domain" description="Enoyl reductase (ER)" evidence="2">
    <location>
        <begin position="10"/>
        <end position="305"/>
    </location>
</feature>
<keyword evidence="4" id="KW-1185">Reference proteome</keyword>
<feature type="non-terminal residue" evidence="3">
    <location>
        <position position="309"/>
    </location>
</feature>
<comment type="caution">
    <text evidence="3">The sequence shown here is derived from an EMBL/GenBank/DDBJ whole genome shotgun (WGS) entry which is preliminary data.</text>
</comment>
<reference evidence="3 4" key="1">
    <citation type="submission" date="2015-10" db="EMBL/GenBank/DDBJ databases">
        <title>Draft genome sequence of Streptomyces cellostaticus DSM 40189, type strain for the species Streptomyces cellostaticus.</title>
        <authorList>
            <person name="Ruckert C."/>
            <person name="Winkler A."/>
            <person name="Kalinowski J."/>
            <person name="Kampfer P."/>
            <person name="Glaeser S."/>
        </authorList>
    </citation>
    <scope>NUCLEOTIDE SEQUENCE [LARGE SCALE GENOMIC DNA]</scope>
    <source>
        <strain evidence="3 4">DSM 40189</strain>
    </source>
</reference>
<dbReference type="STRING" id="67285.AQI88_36810"/>
<dbReference type="InterPro" id="IPR050700">
    <property type="entry name" value="YIM1/Zinc_Alcohol_DH_Fams"/>
</dbReference>
<dbReference type="Proteomes" id="UP000054241">
    <property type="component" value="Unassembled WGS sequence"/>
</dbReference>
<dbReference type="CDD" id="cd05289">
    <property type="entry name" value="MDR_like_2"/>
    <property type="match status" value="1"/>
</dbReference>
<dbReference type="AlphaFoldDB" id="A0A101NE14"/>
<dbReference type="InterPro" id="IPR002364">
    <property type="entry name" value="Quin_OxRdtase/zeta-crystal_CS"/>
</dbReference>
<organism evidence="3 4">
    <name type="scientific">Streptomyces cellostaticus</name>
    <dbReference type="NCBI Taxonomy" id="67285"/>
    <lineage>
        <taxon>Bacteria</taxon>
        <taxon>Bacillati</taxon>
        <taxon>Actinomycetota</taxon>
        <taxon>Actinomycetes</taxon>
        <taxon>Kitasatosporales</taxon>
        <taxon>Streptomycetaceae</taxon>
        <taxon>Streptomyces</taxon>
    </lineage>
</organism>
<dbReference type="SUPFAM" id="SSF51735">
    <property type="entry name" value="NAD(P)-binding Rossmann-fold domains"/>
    <property type="match status" value="1"/>
</dbReference>
<dbReference type="Pfam" id="PF13602">
    <property type="entry name" value="ADH_zinc_N_2"/>
    <property type="match status" value="1"/>
</dbReference>
<dbReference type="PROSITE" id="PS01162">
    <property type="entry name" value="QOR_ZETA_CRYSTAL"/>
    <property type="match status" value="1"/>
</dbReference>
<proteinExistence type="predicted"/>
<evidence type="ECO:0000313" key="4">
    <source>
        <dbReference type="Proteomes" id="UP000054241"/>
    </source>
</evidence>
<dbReference type="InterPro" id="IPR036291">
    <property type="entry name" value="NAD(P)-bd_dom_sf"/>
</dbReference>
<dbReference type="RefSeq" id="WP_067008453.1">
    <property type="nucleotide sequence ID" value="NZ_BNDU01000006.1"/>
</dbReference>
<dbReference type="SUPFAM" id="SSF50129">
    <property type="entry name" value="GroES-like"/>
    <property type="match status" value="1"/>
</dbReference>
<gene>
    <name evidence="3" type="ORF">AQI88_36810</name>
</gene>
<dbReference type="Pfam" id="PF08240">
    <property type="entry name" value="ADH_N"/>
    <property type="match status" value="1"/>
</dbReference>
<dbReference type="InterPro" id="IPR013154">
    <property type="entry name" value="ADH-like_N"/>
</dbReference>
<dbReference type="EMBL" id="LMWL01000077">
    <property type="protein sequence ID" value="KUM91422.1"/>
    <property type="molecule type" value="Genomic_DNA"/>
</dbReference>
<dbReference type="InterPro" id="IPR011032">
    <property type="entry name" value="GroES-like_sf"/>
</dbReference>
<dbReference type="GO" id="GO:0016491">
    <property type="term" value="F:oxidoreductase activity"/>
    <property type="evidence" value="ECO:0007669"/>
    <property type="project" value="UniProtKB-KW"/>
</dbReference>
<dbReference type="PANTHER" id="PTHR11695">
    <property type="entry name" value="ALCOHOL DEHYDROGENASE RELATED"/>
    <property type="match status" value="1"/>
</dbReference>